<keyword evidence="6" id="KW-0479">Metal-binding</keyword>
<dbReference type="KEGG" id="cbd:CBUD_0114"/>
<dbReference type="HOGENOM" id="CLU_111016_1_1_6"/>
<evidence type="ECO:0000256" key="9">
    <source>
        <dbReference type="ARBA" id="ARBA00031449"/>
    </source>
</evidence>
<evidence type="ECO:0000256" key="1">
    <source>
        <dbReference type="ARBA" id="ARBA00001947"/>
    </source>
</evidence>
<dbReference type="InterPro" id="IPR038418">
    <property type="entry name" value="6-PTP_synth/QueD_sf"/>
</dbReference>
<dbReference type="PANTHER" id="PTHR12589:SF7">
    <property type="entry name" value="6-PYRUVOYL TETRAHYDROBIOPTERIN SYNTHASE"/>
    <property type="match status" value="1"/>
</dbReference>
<protein>
    <recommendedName>
        <fullName evidence="5">6-carboxy-5,6,7,8-tetrahydropterin synthase</fullName>
        <ecNumber evidence="4">4.1.2.50</ecNumber>
    </recommendedName>
    <alternativeName>
        <fullName evidence="9">Queuosine biosynthesis protein QueD</fullName>
    </alternativeName>
</protein>
<dbReference type="EC" id="4.1.2.50" evidence="4"/>
<evidence type="ECO:0000256" key="7">
    <source>
        <dbReference type="ARBA" id="ARBA00022833"/>
    </source>
</evidence>
<keyword evidence="7" id="KW-0862">Zinc</keyword>
<accession>A9KBA1</accession>
<dbReference type="GO" id="GO:0070497">
    <property type="term" value="F:6-carboxytetrahydropterin synthase activity"/>
    <property type="evidence" value="ECO:0007669"/>
    <property type="project" value="UniProtKB-EC"/>
</dbReference>
<evidence type="ECO:0000256" key="2">
    <source>
        <dbReference type="ARBA" id="ARBA00005061"/>
    </source>
</evidence>
<dbReference type="Gene3D" id="3.30.479.10">
    <property type="entry name" value="6-pyruvoyl tetrahydropterin synthase/QueD"/>
    <property type="match status" value="1"/>
</dbReference>
<gene>
    <name evidence="11" type="primary">queD</name>
    <name evidence="11" type="ordered locus">CBUD_0114</name>
</gene>
<evidence type="ECO:0000256" key="6">
    <source>
        <dbReference type="ARBA" id="ARBA00022723"/>
    </source>
</evidence>
<evidence type="ECO:0000256" key="4">
    <source>
        <dbReference type="ARBA" id="ARBA00012982"/>
    </source>
</evidence>
<dbReference type="InterPro" id="IPR007115">
    <property type="entry name" value="6-PTP_synth/QueD"/>
</dbReference>
<comment type="catalytic activity">
    <reaction evidence="10">
        <text>7,8-dihydroneopterin 3'-triphosphate + H2O = 6-carboxy-5,6,7,8-tetrahydropterin + triphosphate + acetaldehyde + 2 H(+)</text>
        <dbReference type="Rhea" id="RHEA:27966"/>
        <dbReference type="ChEBI" id="CHEBI:15343"/>
        <dbReference type="ChEBI" id="CHEBI:15377"/>
        <dbReference type="ChEBI" id="CHEBI:15378"/>
        <dbReference type="ChEBI" id="CHEBI:18036"/>
        <dbReference type="ChEBI" id="CHEBI:58462"/>
        <dbReference type="ChEBI" id="CHEBI:61032"/>
        <dbReference type="EC" id="4.1.2.50"/>
    </reaction>
</comment>
<sequence length="184" mass="21808">MKQYISRRVEIDLGHRVMDERFKCYSIHGHRASVHMTFEFSNQSEIGYCIDFKEIKRVGAQWIDDKFDHGFAANPKDKFVIEACQKTNSKYYLMSLNGKDNYCNPTAENISREIFLALEILFEDYPGLKIHRLRFYETPNCWIDTEVSSILPAERENFLSVRGEEVRQYAKEKGRLEYDIRKVK</sequence>
<name>A9KBA1_COXBN</name>
<comment type="cofactor">
    <cofactor evidence="1">
        <name>Zn(2+)</name>
        <dbReference type="ChEBI" id="CHEBI:29105"/>
    </cofactor>
</comment>
<dbReference type="GO" id="GO:0046872">
    <property type="term" value="F:metal ion binding"/>
    <property type="evidence" value="ECO:0007669"/>
    <property type="project" value="UniProtKB-KW"/>
</dbReference>
<evidence type="ECO:0000313" key="12">
    <source>
        <dbReference type="Proteomes" id="UP000008555"/>
    </source>
</evidence>
<evidence type="ECO:0000256" key="3">
    <source>
        <dbReference type="ARBA" id="ARBA00008900"/>
    </source>
</evidence>
<dbReference type="AlphaFoldDB" id="A9KBA1"/>
<dbReference type="Proteomes" id="UP000008555">
    <property type="component" value="Chromosome"/>
</dbReference>
<dbReference type="SUPFAM" id="SSF55620">
    <property type="entry name" value="Tetrahydrobiopterin biosynthesis enzymes-like"/>
    <property type="match status" value="1"/>
</dbReference>
<evidence type="ECO:0000256" key="10">
    <source>
        <dbReference type="ARBA" id="ARBA00048807"/>
    </source>
</evidence>
<keyword evidence="8" id="KW-0456">Lyase</keyword>
<dbReference type="EMBL" id="CP000733">
    <property type="protein sequence ID" value="ABS77195.1"/>
    <property type="molecule type" value="Genomic_DNA"/>
</dbReference>
<dbReference type="Pfam" id="PF01242">
    <property type="entry name" value="PTPS"/>
    <property type="match status" value="1"/>
</dbReference>
<dbReference type="PANTHER" id="PTHR12589">
    <property type="entry name" value="PYRUVOYL TETRAHYDROBIOPTERIN SYNTHASE"/>
    <property type="match status" value="1"/>
</dbReference>
<evidence type="ECO:0000256" key="8">
    <source>
        <dbReference type="ARBA" id="ARBA00023239"/>
    </source>
</evidence>
<organism evidence="11 12">
    <name type="scientific">Coxiella burnetii (strain Dugway 5J108-111)</name>
    <dbReference type="NCBI Taxonomy" id="434922"/>
    <lineage>
        <taxon>Bacteria</taxon>
        <taxon>Pseudomonadati</taxon>
        <taxon>Pseudomonadota</taxon>
        <taxon>Gammaproteobacteria</taxon>
        <taxon>Legionellales</taxon>
        <taxon>Coxiellaceae</taxon>
        <taxon>Coxiella</taxon>
    </lineage>
</organism>
<dbReference type="UniPathway" id="UPA00391"/>
<proteinExistence type="inferred from homology"/>
<comment type="similarity">
    <text evidence="3">Belongs to the PTPS family. QueD subfamily.</text>
</comment>
<dbReference type="RefSeq" id="WP_005770292.1">
    <property type="nucleotide sequence ID" value="NC_009727.1"/>
</dbReference>
<comment type="pathway">
    <text evidence="2">Purine metabolism; 7-cyano-7-deazaguanine biosynthesis.</text>
</comment>
<evidence type="ECO:0000313" key="11">
    <source>
        <dbReference type="EMBL" id="ABS77195.1"/>
    </source>
</evidence>
<reference evidence="11 12" key="1">
    <citation type="journal article" date="2009" name="Infect. Immun.">
        <title>Comparative genomics reveal extensive transposon-mediated genomic plasticity and diversity among potential effector proteins within the genus Coxiella.</title>
        <authorList>
            <person name="Beare P.A."/>
            <person name="Unsworth N."/>
            <person name="Andoh M."/>
            <person name="Voth D.E."/>
            <person name="Omsland A."/>
            <person name="Gilk S.D."/>
            <person name="Williams K.P."/>
            <person name="Sobral B.W."/>
            <person name="Kupko J.J.III."/>
            <person name="Porcella S.F."/>
            <person name="Samuel J.E."/>
            <person name="Heinzen R.A."/>
        </authorList>
    </citation>
    <scope>NUCLEOTIDE SEQUENCE [LARGE SCALE GENOMIC DNA]</scope>
    <source>
        <strain evidence="11 12">Dugway 5J108-111</strain>
    </source>
</reference>
<evidence type="ECO:0000256" key="5">
    <source>
        <dbReference type="ARBA" id="ARBA00018141"/>
    </source>
</evidence>